<dbReference type="Pfam" id="PF04082">
    <property type="entry name" value="Fungal_trans"/>
    <property type="match status" value="1"/>
</dbReference>
<dbReference type="AlphaFoldDB" id="A0AAD4GNU6"/>
<dbReference type="InterPro" id="IPR004507">
    <property type="entry name" value="UbiX-like"/>
</dbReference>
<dbReference type="GO" id="GO:0016831">
    <property type="term" value="F:carboxy-lyase activity"/>
    <property type="evidence" value="ECO:0007669"/>
    <property type="project" value="TreeGrafter"/>
</dbReference>
<reference evidence="8" key="1">
    <citation type="journal article" date="2019" name="Beilstein J. Org. Chem.">
        <title>Nanangenines: drimane sesquiterpenoids as the dominant metabolite cohort of a novel Australian fungus, Aspergillus nanangensis.</title>
        <authorList>
            <person name="Lacey H.J."/>
            <person name="Gilchrist C.L.M."/>
            <person name="Crombie A."/>
            <person name="Kalaitzis J.A."/>
            <person name="Vuong D."/>
            <person name="Rutledge P.J."/>
            <person name="Turner P."/>
            <person name="Pitt J.I."/>
            <person name="Lacey E."/>
            <person name="Chooi Y.H."/>
            <person name="Piggott A.M."/>
        </authorList>
    </citation>
    <scope>NUCLEOTIDE SEQUENCE</scope>
    <source>
        <strain evidence="8">MST-FP2251</strain>
    </source>
</reference>
<dbReference type="InterPro" id="IPR007219">
    <property type="entry name" value="XnlR_reg_dom"/>
</dbReference>
<dbReference type="PANTHER" id="PTHR43374:SF1">
    <property type="entry name" value="FLAVIN PRENYLTRANSFERASE PAD1, MITOCHONDRIAL"/>
    <property type="match status" value="1"/>
</dbReference>
<accession>A0AAD4GNU6</accession>
<dbReference type="CDD" id="cd00067">
    <property type="entry name" value="GAL4"/>
    <property type="match status" value="1"/>
</dbReference>
<keyword evidence="3" id="KW-0238">DNA-binding</keyword>
<keyword evidence="2" id="KW-0805">Transcription regulation</keyword>
<evidence type="ECO:0000256" key="3">
    <source>
        <dbReference type="ARBA" id="ARBA00023125"/>
    </source>
</evidence>
<name>A0AAD4GNU6_ASPNN</name>
<dbReference type="SMART" id="SM00906">
    <property type="entry name" value="Fungal_trans"/>
    <property type="match status" value="1"/>
</dbReference>
<dbReference type="GO" id="GO:0000981">
    <property type="term" value="F:DNA-binding transcription factor activity, RNA polymerase II-specific"/>
    <property type="evidence" value="ECO:0007669"/>
    <property type="project" value="InterPro"/>
</dbReference>
<comment type="caution">
    <text evidence="8">The sequence shown here is derived from an EMBL/GenBank/DDBJ whole genome shotgun (WGS) entry which is preliminary data.</text>
</comment>
<keyword evidence="9" id="KW-1185">Reference proteome</keyword>
<dbReference type="GO" id="GO:0006351">
    <property type="term" value="P:DNA-templated transcription"/>
    <property type="evidence" value="ECO:0007669"/>
    <property type="project" value="InterPro"/>
</dbReference>
<feature type="region of interest" description="Disordered" evidence="6">
    <location>
        <begin position="643"/>
        <end position="667"/>
    </location>
</feature>
<feature type="compositionally biased region" description="Pro residues" evidence="6">
    <location>
        <begin position="46"/>
        <end position="56"/>
    </location>
</feature>
<sequence length="713" mass="79985">MPTYPIRRRPRECKTCLACRASKVRCDRNVPCGNCVKRNFACSYGRPPPASQPKPPLFSESFRQPVSTTTTPPQFQPSSYIPSTRELSYNADPDDSSEIVTLSQDEWDEINSKMQAMEQILGSLDSMFQTHSRPKPAEGTSHSHVAEGKSPASPEGYEPSTLKTGSVHIGSRSALVDIMDKSKGSLETADALPRDDLLAELALGNQSASYPFVDLWSSDPVTFNIAGVCGVLPDDEQCHRLLAFYTDIGAVLYPVLPDLSKFQQDMNRLLRGRHAAGGVYRPDGNGLMKPFGMNLSFLSLLFAVLASGCQLSDMSGSERDLTSWVYVSCAYQCLRTLNYVSQPTMEIIQVLLIISNVLSYNMNAGASYTLLGMTERMCMVLGLHVESPGFSRVAQTARRRVWWAMAFQNSHFSLAYDRPSITMINQPEIAYDPKSMPGHRSYFETLCRIISVVLEMLRTLMMTNHSHLRYHEIREYKHRIERILSETAPYLRSQEHCTTLQQHIERTELRLHSSYYISVMCRVSLDPDVALDEHRREIIREDCLINLINTIEAFIELHNTHPHCSRSWISLQRTIASAFLLVANNNDRIHPQTWDLIEKLEVILADHVNTDRENQHNLRTDSAKHLASSLRALREVSAAFRSRSKRSSAPESTAVVSQSISPPNVMTSPASLNLPVSSTYMTGYDVSHSDGHIGNILGRVSDVMLFPSMNMGN</sequence>
<dbReference type="SUPFAM" id="SSF57701">
    <property type="entry name" value="Zn2/Cys6 DNA-binding domain"/>
    <property type="match status" value="1"/>
</dbReference>
<feature type="domain" description="Zn(2)-C6 fungal-type" evidence="7">
    <location>
        <begin position="15"/>
        <end position="44"/>
    </location>
</feature>
<keyword evidence="4" id="KW-0804">Transcription</keyword>
<dbReference type="Proteomes" id="UP001194746">
    <property type="component" value="Unassembled WGS sequence"/>
</dbReference>
<proteinExistence type="predicted"/>
<keyword evidence="1" id="KW-0479">Metal-binding</keyword>
<evidence type="ECO:0000256" key="5">
    <source>
        <dbReference type="ARBA" id="ARBA00023242"/>
    </source>
</evidence>
<dbReference type="InterPro" id="IPR001138">
    <property type="entry name" value="Zn2Cys6_DnaBD"/>
</dbReference>
<feature type="non-terminal residue" evidence="8">
    <location>
        <position position="1"/>
    </location>
</feature>
<evidence type="ECO:0000256" key="4">
    <source>
        <dbReference type="ARBA" id="ARBA00023163"/>
    </source>
</evidence>
<feature type="region of interest" description="Disordered" evidence="6">
    <location>
        <begin position="46"/>
        <end position="96"/>
    </location>
</feature>
<feature type="region of interest" description="Disordered" evidence="6">
    <location>
        <begin position="129"/>
        <end position="164"/>
    </location>
</feature>
<dbReference type="InterPro" id="IPR036864">
    <property type="entry name" value="Zn2-C6_fun-type_DNA-bd_sf"/>
</dbReference>
<reference evidence="8" key="2">
    <citation type="submission" date="2020-02" db="EMBL/GenBank/DDBJ databases">
        <authorList>
            <person name="Gilchrist C.L.M."/>
            <person name="Chooi Y.-H."/>
        </authorList>
    </citation>
    <scope>NUCLEOTIDE SEQUENCE</scope>
    <source>
        <strain evidence="8">MST-FP2251</strain>
    </source>
</reference>
<organism evidence="8 9">
    <name type="scientific">Aspergillus nanangensis</name>
    <dbReference type="NCBI Taxonomy" id="2582783"/>
    <lineage>
        <taxon>Eukaryota</taxon>
        <taxon>Fungi</taxon>
        <taxon>Dikarya</taxon>
        <taxon>Ascomycota</taxon>
        <taxon>Pezizomycotina</taxon>
        <taxon>Eurotiomycetes</taxon>
        <taxon>Eurotiomycetidae</taxon>
        <taxon>Eurotiales</taxon>
        <taxon>Aspergillaceae</taxon>
        <taxon>Aspergillus</taxon>
        <taxon>Aspergillus subgen. Circumdati</taxon>
    </lineage>
</organism>
<dbReference type="PROSITE" id="PS00463">
    <property type="entry name" value="ZN2_CY6_FUNGAL_1"/>
    <property type="match status" value="1"/>
</dbReference>
<evidence type="ECO:0000259" key="7">
    <source>
        <dbReference type="PROSITE" id="PS50048"/>
    </source>
</evidence>
<dbReference type="PANTHER" id="PTHR43374">
    <property type="entry name" value="FLAVIN PRENYLTRANSFERASE"/>
    <property type="match status" value="1"/>
</dbReference>
<evidence type="ECO:0000313" key="8">
    <source>
        <dbReference type="EMBL" id="KAF9883812.1"/>
    </source>
</evidence>
<feature type="compositionally biased region" description="Low complexity" evidence="6">
    <location>
        <begin position="64"/>
        <end position="79"/>
    </location>
</feature>
<evidence type="ECO:0000256" key="1">
    <source>
        <dbReference type="ARBA" id="ARBA00022723"/>
    </source>
</evidence>
<evidence type="ECO:0000313" key="9">
    <source>
        <dbReference type="Proteomes" id="UP001194746"/>
    </source>
</evidence>
<dbReference type="PROSITE" id="PS50048">
    <property type="entry name" value="ZN2_CY6_FUNGAL_2"/>
    <property type="match status" value="1"/>
</dbReference>
<dbReference type="SMART" id="SM00066">
    <property type="entry name" value="GAL4"/>
    <property type="match status" value="1"/>
</dbReference>
<evidence type="ECO:0000256" key="2">
    <source>
        <dbReference type="ARBA" id="ARBA00023015"/>
    </source>
</evidence>
<dbReference type="GO" id="GO:0009893">
    <property type="term" value="P:positive regulation of metabolic process"/>
    <property type="evidence" value="ECO:0007669"/>
    <property type="project" value="UniProtKB-ARBA"/>
</dbReference>
<dbReference type="GO" id="GO:0008270">
    <property type="term" value="F:zinc ion binding"/>
    <property type="evidence" value="ECO:0007669"/>
    <property type="project" value="InterPro"/>
</dbReference>
<dbReference type="EMBL" id="VCAU01000146">
    <property type="protein sequence ID" value="KAF9883812.1"/>
    <property type="molecule type" value="Genomic_DNA"/>
</dbReference>
<feature type="compositionally biased region" description="Polar residues" evidence="6">
    <location>
        <begin position="650"/>
        <end position="667"/>
    </location>
</feature>
<dbReference type="Pfam" id="PF00172">
    <property type="entry name" value="Zn_clus"/>
    <property type="match status" value="1"/>
</dbReference>
<keyword evidence="5" id="KW-0539">Nucleus</keyword>
<dbReference type="GO" id="GO:0003677">
    <property type="term" value="F:DNA binding"/>
    <property type="evidence" value="ECO:0007669"/>
    <property type="project" value="UniProtKB-KW"/>
</dbReference>
<dbReference type="Gene3D" id="4.10.240.10">
    <property type="entry name" value="Zn(2)-C6 fungal-type DNA-binding domain"/>
    <property type="match status" value="1"/>
</dbReference>
<gene>
    <name evidence="8" type="ORF">FE257_002749</name>
</gene>
<evidence type="ECO:0000256" key="6">
    <source>
        <dbReference type="SAM" id="MobiDB-lite"/>
    </source>
</evidence>
<protein>
    <recommendedName>
        <fullName evidence="7">Zn(2)-C6 fungal-type domain-containing protein</fullName>
    </recommendedName>
</protein>
<dbReference type="CDD" id="cd12148">
    <property type="entry name" value="fungal_TF_MHR"/>
    <property type="match status" value="1"/>
</dbReference>